<dbReference type="Gene3D" id="1.10.10.750">
    <property type="entry name" value="Ypt/Rab-GAP domain of gyp1p, domain 1"/>
    <property type="match status" value="1"/>
</dbReference>
<feature type="non-terminal residue" evidence="2">
    <location>
        <position position="1"/>
    </location>
</feature>
<accession>Q4RCL9</accession>
<dbReference type="EMBL" id="CAAE01018589">
    <property type="protein sequence ID" value="CAG13864.1"/>
    <property type="molecule type" value="Genomic_DNA"/>
</dbReference>
<proteinExistence type="predicted"/>
<comment type="caution">
    <text evidence="2">The sequence shown here is derived from an EMBL/GenBank/DDBJ whole genome shotgun (WGS) entry which is preliminary data.</text>
</comment>
<protein>
    <submittedName>
        <fullName evidence="2">(spotted green pufferfish) hypothetical protein</fullName>
    </submittedName>
</protein>
<feature type="compositionally biased region" description="Gly residues" evidence="1">
    <location>
        <begin position="1"/>
        <end position="11"/>
    </location>
</feature>
<dbReference type="InterPro" id="IPR035969">
    <property type="entry name" value="Rab-GAP_TBC_sf"/>
</dbReference>
<organism evidence="2">
    <name type="scientific">Tetraodon nigroviridis</name>
    <name type="common">Spotted green pufferfish</name>
    <name type="synonym">Chelonodon nigroviridis</name>
    <dbReference type="NCBI Taxonomy" id="99883"/>
    <lineage>
        <taxon>Eukaryota</taxon>
        <taxon>Metazoa</taxon>
        <taxon>Chordata</taxon>
        <taxon>Craniata</taxon>
        <taxon>Vertebrata</taxon>
        <taxon>Euteleostomi</taxon>
        <taxon>Actinopterygii</taxon>
        <taxon>Neopterygii</taxon>
        <taxon>Teleostei</taxon>
        <taxon>Neoteleostei</taxon>
        <taxon>Acanthomorphata</taxon>
        <taxon>Eupercaria</taxon>
        <taxon>Tetraodontiformes</taxon>
        <taxon>Tetradontoidea</taxon>
        <taxon>Tetraodontidae</taxon>
        <taxon>Tetraodon</taxon>
    </lineage>
</organism>
<reference evidence="2" key="1">
    <citation type="journal article" date="2004" name="Nature">
        <title>Genome duplication in the teleost fish Tetraodon nigroviridis reveals the early vertebrate proto-karyotype.</title>
        <authorList>
            <person name="Jaillon O."/>
            <person name="Aury J.-M."/>
            <person name="Brunet F."/>
            <person name="Petit J.-L."/>
            <person name="Stange-Thomann N."/>
            <person name="Mauceli E."/>
            <person name="Bouneau L."/>
            <person name="Fischer C."/>
            <person name="Ozouf-Costaz C."/>
            <person name="Bernot A."/>
            <person name="Nicaud S."/>
            <person name="Jaffe D."/>
            <person name="Fisher S."/>
            <person name="Lutfalla G."/>
            <person name="Dossat C."/>
            <person name="Segurens B."/>
            <person name="Dasilva C."/>
            <person name="Salanoubat M."/>
            <person name="Levy M."/>
            <person name="Boudet N."/>
            <person name="Castellano S."/>
            <person name="Anthouard V."/>
            <person name="Jubin C."/>
            <person name="Castelli V."/>
            <person name="Katinka M."/>
            <person name="Vacherie B."/>
            <person name="Biemont C."/>
            <person name="Skalli Z."/>
            <person name="Cattolico L."/>
            <person name="Poulain J."/>
            <person name="De Berardinis V."/>
            <person name="Cruaud C."/>
            <person name="Duprat S."/>
            <person name="Brottier P."/>
            <person name="Coutanceau J.-P."/>
            <person name="Gouzy J."/>
            <person name="Parra G."/>
            <person name="Lardier G."/>
            <person name="Chapple C."/>
            <person name="McKernan K.J."/>
            <person name="McEwan P."/>
            <person name="Bosak S."/>
            <person name="Kellis M."/>
            <person name="Volff J.-N."/>
            <person name="Guigo R."/>
            <person name="Zody M.C."/>
            <person name="Mesirov J."/>
            <person name="Lindblad-Toh K."/>
            <person name="Birren B."/>
            <person name="Nusbaum C."/>
            <person name="Kahn D."/>
            <person name="Robinson-Rechavi M."/>
            <person name="Laudet V."/>
            <person name="Schachter V."/>
            <person name="Quetier F."/>
            <person name="Saurin W."/>
            <person name="Scarpelli C."/>
            <person name="Wincker P."/>
            <person name="Lander E.S."/>
            <person name="Weissenbach J."/>
            <person name="Roest Crollius H."/>
        </authorList>
    </citation>
    <scope>NUCLEOTIDE SEQUENCE [LARGE SCALE GENOMIC DNA]</scope>
</reference>
<dbReference type="KEGG" id="tng:GSTEN00036982G001"/>
<sequence>EPSGQVGGGGAEAPAAVRGDGGAGPEERGEGGGAEEEAAGGALQAGGQHRLRRPDLDPGRPTQLEQRVSGGDPSLPCAAGRDALTLLWLSRRRTSRRVRELWWQGVPPSVRGRVWSLAVGNELN</sequence>
<evidence type="ECO:0000256" key="1">
    <source>
        <dbReference type="SAM" id="MobiDB-lite"/>
    </source>
</evidence>
<gene>
    <name evidence="2" type="ORF">GSTENG00036982001</name>
</gene>
<feature type="non-terminal residue" evidence="2">
    <location>
        <position position="124"/>
    </location>
</feature>
<dbReference type="AlphaFoldDB" id="Q4RCL9"/>
<feature type="region of interest" description="Disordered" evidence="1">
    <location>
        <begin position="1"/>
        <end position="77"/>
    </location>
</feature>
<name>Q4RCL9_TETNG</name>
<dbReference type="SUPFAM" id="SSF47923">
    <property type="entry name" value="Ypt/Rab-GAP domain of gyp1p"/>
    <property type="match status" value="1"/>
</dbReference>
<evidence type="ECO:0000313" key="2">
    <source>
        <dbReference type="EMBL" id="CAG13864.1"/>
    </source>
</evidence>
<reference evidence="2" key="2">
    <citation type="submission" date="2004-02" db="EMBL/GenBank/DDBJ databases">
        <authorList>
            <consortium name="Genoscope"/>
            <consortium name="Whitehead Institute Centre for Genome Research"/>
        </authorList>
    </citation>
    <scope>NUCLEOTIDE SEQUENCE</scope>
</reference>